<dbReference type="EMBL" id="CAADRM010000082">
    <property type="protein sequence ID" value="VFU13690.1"/>
    <property type="molecule type" value="Genomic_DNA"/>
</dbReference>
<name>A0A485LXN3_9ZZZZ</name>
<organism evidence="1">
    <name type="scientific">anaerobic digester metagenome</name>
    <dbReference type="NCBI Taxonomy" id="1263854"/>
    <lineage>
        <taxon>unclassified sequences</taxon>
        <taxon>metagenomes</taxon>
        <taxon>ecological metagenomes</taxon>
    </lineage>
</organism>
<protein>
    <submittedName>
        <fullName evidence="1">Uncharacterized protein</fullName>
    </submittedName>
</protein>
<gene>
    <name evidence="1" type="ORF">SCFA_200007</name>
</gene>
<evidence type="ECO:0000313" key="1">
    <source>
        <dbReference type="EMBL" id="VFU13690.1"/>
    </source>
</evidence>
<accession>A0A485LXN3</accession>
<sequence>MHSRVCQCQARFALAFSSIDTLSAHAVGESGRRQKDLGKKRLFSEAQGPQSKVRKIVDTTEASASFHISVISMGSSEILKLVISNSHRFLFVWPCLLEHQSESIIFSRDGRKGQKAYLTA</sequence>
<dbReference type="AlphaFoldDB" id="A0A485LXN3"/>
<proteinExistence type="predicted"/>
<reference evidence="1" key="1">
    <citation type="submission" date="2019-03" db="EMBL/GenBank/DDBJ databases">
        <authorList>
            <person name="Hao L."/>
        </authorList>
    </citation>
    <scope>NUCLEOTIDE SEQUENCE</scope>
</reference>